<name>A0ACC0AC11_CATRO</name>
<proteinExistence type="predicted"/>
<organism evidence="1 2">
    <name type="scientific">Catharanthus roseus</name>
    <name type="common">Madagascar periwinkle</name>
    <name type="synonym">Vinca rosea</name>
    <dbReference type="NCBI Taxonomy" id="4058"/>
    <lineage>
        <taxon>Eukaryota</taxon>
        <taxon>Viridiplantae</taxon>
        <taxon>Streptophyta</taxon>
        <taxon>Embryophyta</taxon>
        <taxon>Tracheophyta</taxon>
        <taxon>Spermatophyta</taxon>
        <taxon>Magnoliopsida</taxon>
        <taxon>eudicotyledons</taxon>
        <taxon>Gunneridae</taxon>
        <taxon>Pentapetalae</taxon>
        <taxon>asterids</taxon>
        <taxon>lamiids</taxon>
        <taxon>Gentianales</taxon>
        <taxon>Apocynaceae</taxon>
        <taxon>Rauvolfioideae</taxon>
        <taxon>Vinceae</taxon>
        <taxon>Catharanthinae</taxon>
        <taxon>Catharanthus</taxon>
    </lineage>
</organism>
<evidence type="ECO:0000313" key="1">
    <source>
        <dbReference type="EMBL" id="KAI5658482.1"/>
    </source>
</evidence>
<keyword evidence="2" id="KW-1185">Reference proteome</keyword>
<protein>
    <submittedName>
        <fullName evidence="1">Uncharacterized protein</fullName>
    </submittedName>
</protein>
<accession>A0ACC0AC11</accession>
<comment type="caution">
    <text evidence="1">The sequence shown here is derived from an EMBL/GenBank/DDBJ whole genome shotgun (WGS) entry which is preliminary data.</text>
</comment>
<dbReference type="Proteomes" id="UP001060085">
    <property type="component" value="Linkage Group LG06"/>
</dbReference>
<dbReference type="EMBL" id="CM044706">
    <property type="protein sequence ID" value="KAI5658482.1"/>
    <property type="molecule type" value="Genomic_DNA"/>
</dbReference>
<evidence type="ECO:0000313" key="2">
    <source>
        <dbReference type="Proteomes" id="UP001060085"/>
    </source>
</evidence>
<gene>
    <name evidence="1" type="ORF">M9H77_27275</name>
</gene>
<sequence length="176" mass="20183">MQEQEKEHNLWYGHPAIVVVGVIDGSSEATSRTLMSLVLAYSEKARQRNAIVILLYFIVLSPLAKSNCFQIQNFYILALLTGYPEEARQQNLLMIRWLVGGRPLLPRSAVRQPPSNRRGAVESQRHSRTPLPPLLCKLYSNFGGRWRNWFKVSAETTPKQKRRNRHIVTLNEEGDS</sequence>
<reference evidence="2" key="1">
    <citation type="journal article" date="2023" name="Nat. Plants">
        <title>Single-cell RNA sequencing provides a high-resolution roadmap for understanding the multicellular compartmentation of specialized metabolism.</title>
        <authorList>
            <person name="Sun S."/>
            <person name="Shen X."/>
            <person name="Li Y."/>
            <person name="Li Y."/>
            <person name="Wang S."/>
            <person name="Li R."/>
            <person name="Zhang H."/>
            <person name="Shen G."/>
            <person name="Guo B."/>
            <person name="Wei J."/>
            <person name="Xu J."/>
            <person name="St-Pierre B."/>
            <person name="Chen S."/>
            <person name="Sun C."/>
        </authorList>
    </citation>
    <scope>NUCLEOTIDE SEQUENCE [LARGE SCALE GENOMIC DNA]</scope>
</reference>